<keyword evidence="1" id="KW-0812">Transmembrane</keyword>
<keyword evidence="2" id="KW-1185">Reference proteome</keyword>
<protein>
    <submittedName>
        <fullName evidence="3">Uncharacterized protein</fullName>
    </submittedName>
</protein>
<keyword evidence="1" id="KW-0472">Membrane</keyword>
<evidence type="ECO:0000313" key="3">
    <source>
        <dbReference type="WBParaSite" id="PSAMB.scaffold3961size16235.g23042.t1"/>
    </source>
</evidence>
<dbReference type="AlphaFoldDB" id="A0A914WER4"/>
<name>A0A914WER4_9BILA</name>
<organism evidence="2 3">
    <name type="scientific">Plectus sambesii</name>
    <dbReference type="NCBI Taxonomy" id="2011161"/>
    <lineage>
        <taxon>Eukaryota</taxon>
        <taxon>Metazoa</taxon>
        <taxon>Ecdysozoa</taxon>
        <taxon>Nematoda</taxon>
        <taxon>Chromadorea</taxon>
        <taxon>Plectida</taxon>
        <taxon>Plectina</taxon>
        <taxon>Plectoidea</taxon>
        <taxon>Plectidae</taxon>
        <taxon>Plectus</taxon>
    </lineage>
</organism>
<proteinExistence type="predicted"/>
<dbReference type="WBParaSite" id="PSAMB.scaffold3961size16235.g23042.t1">
    <property type="protein sequence ID" value="PSAMB.scaffold3961size16235.g23042.t1"/>
    <property type="gene ID" value="PSAMB.scaffold3961size16235.g23042"/>
</dbReference>
<sequence>MSGARARNSWRRFAVRWRGTGHGGGGAFIVVLMHPSTDGPRCSNHLSQPPRSSVARCFLAHHTIRSAEFSAGSIAVGVGRALGVWFVFLVRRLIDC</sequence>
<evidence type="ECO:0000313" key="2">
    <source>
        <dbReference type="Proteomes" id="UP000887566"/>
    </source>
</evidence>
<feature type="transmembrane region" description="Helical" evidence="1">
    <location>
        <begin position="69"/>
        <end position="90"/>
    </location>
</feature>
<accession>A0A914WER4</accession>
<reference evidence="3" key="1">
    <citation type="submission" date="2022-11" db="UniProtKB">
        <authorList>
            <consortium name="WormBaseParasite"/>
        </authorList>
    </citation>
    <scope>IDENTIFICATION</scope>
</reference>
<dbReference type="Proteomes" id="UP000887566">
    <property type="component" value="Unplaced"/>
</dbReference>
<evidence type="ECO:0000256" key="1">
    <source>
        <dbReference type="SAM" id="Phobius"/>
    </source>
</evidence>
<keyword evidence="1" id="KW-1133">Transmembrane helix</keyword>